<proteinExistence type="predicted"/>
<dbReference type="InterPro" id="IPR039961">
    <property type="entry name" value="Nuo9.5"/>
</dbReference>
<evidence type="ECO:0000313" key="3">
    <source>
        <dbReference type="EMBL" id="EXX50871.1"/>
    </source>
</evidence>
<keyword evidence="2" id="KW-0472">Membrane</keyword>
<keyword evidence="2" id="KW-0812">Transmembrane</keyword>
<feature type="transmembrane region" description="Helical" evidence="2">
    <location>
        <begin position="24"/>
        <end position="44"/>
    </location>
</feature>
<keyword evidence="2" id="KW-1133">Transmembrane helix</keyword>
<protein>
    <recommendedName>
        <fullName evidence="5">NADH-ubiquinone oxidoreductase 9.5 kDa subunit</fullName>
    </recommendedName>
</protein>
<organism evidence="3 4">
    <name type="scientific">Rhizophagus irregularis (strain DAOM 197198w)</name>
    <name type="common">Glomus intraradices</name>
    <dbReference type="NCBI Taxonomy" id="1432141"/>
    <lineage>
        <taxon>Eukaryota</taxon>
        <taxon>Fungi</taxon>
        <taxon>Fungi incertae sedis</taxon>
        <taxon>Mucoromycota</taxon>
        <taxon>Glomeromycotina</taxon>
        <taxon>Glomeromycetes</taxon>
        <taxon>Glomerales</taxon>
        <taxon>Glomeraceae</taxon>
        <taxon>Rhizophagus</taxon>
    </lineage>
</organism>
<dbReference type="CDD" id="cd22903">
    <property type="entry name" value="NI9M"/>
    <property type="match status" value="1"/>
</dbReference>
<evidence type="ECO:0000256" key="1">
    <source>
        <dbReference type="SAM" id="MobiDB-lite"/>
    </source>
</evidence>
<dbReference type="PANTHER" id="PTHR38488">
    <property type="entry name" value="OXIDOREDUCTASE 9.5 KDA SUBUNIT, PUTATIVE (AFU_ORTHOLOGUE AFUA_5G08980)-RELATED"/>
    <property type="match status" value="1"/>
</dbReference>
<dbReference type="AlphaFoldDB" id="A0A015JUS8"/>
<dbReference type="STRING" id="1432141.A0A015JUS8"/>
<evidence type="ECO:0008006" key="5">
    <source>
        <dbReference type="Google" id="ProtNLM"/>
    </source>
</evidence>
<sequence>MLMATYILGPINFLRRVSVEYPSYTWAVGIGIIGPIGAVVIPPIRRKYFGYIPSEPIPTTYPMPKRPRNVPSGFEDPE</sequence>
<dbReference type="OrthoDB" id="2093409at2759"/>
<accession>A0A015JUS8</accession>
<evidence type="ECO:0000256" key="2">
    <source>
        <dbReference type="SAM" id="Phobius"/>
    </source>
</evidence>
<reference evidence="3 4" key="1">
    <citation type="submission" date="2014-02" db="EMBL/GenBank/DDBJ databases">
        <title>Single nucleus genome sequencing reveals high similarity among nuclei of an endomycorrhizal fungus.</title>
        <authorList>
            <person name="Lin K."/>
            <person name="Geurts R."/>
            <person name="Zhang Z."/>
            <person name="Limpens E."/>
            <person name="Saunders D.G."/>
            <person name="Mu D."/>
            <person name="Pang E."/>
            <person name="Cao H."/>
            <person name="Cha H."/>
            <person name="Lin T."/>
            <person name="Zhou Q."/>
            <person name="Shang Y."/>
            <person name="Li Y."/>
            <person name="Ivanov S."/>
            <person name="Sharma T."/>
            <person name="Velzen R.V."/>
            <person name="Ruijter N.D."/>
            <person name="Aanen D.K."/>
            <person name="Win J."/>
            <person name="Kamoun S."/>
            <person name="Bisseling T."/>
            <person name="Huang S."/>
        </authorList>
    </citation>
    <scope>NUCLEOTIDE SEQUENCE [LARGE SCALE GENOMIC DNA]</scope>
    <source>
        <strain evidence="4">DAOM197198w</strain>
    </source>
</reference>
<dbReference type="Proteomes" id="UP000022910">
    <property type="component" value="Unassembled WGS sequence"/>
</dbReference>
<dbReference type="PANTHER" id="PTHR38488:SF1">
    <property type="entry name" value="OXIDOREDUCTASE 9.5 KDA SUBUNIT, PUTATIVE (AFU_ORTHOLOGUE AFUA_5G08980)-RELATED"/>
    <property type="match status" value="1"/>
</dbReference>
<dbReference type="HOGENOM" id="CLU_166990_0_1_1"/>
<comment type="caution">
    <text evidence="3">The sequence shown here is derived from an EMBL/GenBank/DDBJ whole genome shotgun (WGS) entry which is preliminary data.</text>
</comment>
<feature type="region of interest" description="Disordered" evidence="1">
    <location>
        <begin position="58"/>
        <end position="78"/>
    </location>
</feature>
<name>A0A015JUS8_RHIIW</name>
<evidence type="ECO:0000313" key="4">
    <source>
        <dbReference type="Proteomes" id="UP000022910"/>
    </source>
</evidence>
<gene>
    <name evidence="3" type="ORF">RirG_266610</name>
</gene>
<dbReference type="OMA" id="YYALEYP"/>
<keyword evidence="4" id="KW-1185">Reference proteome</keyword>
<dbReference type="EMBL" id="JEMT01029759">
    <property type="protein sequence ID" value="EXX50871.1"/>
    <property type="molecule type" value="Genomic_DNA"/>
</dbReference>